<organism evidence="2 3">
    <name type="scientific">Sphingomonas aracearum</name>
    <dbReference type="NCBI Taxonomy" id="2283317"/>
    <lineage>
        <taxon>Bacteria</taxon>
        <taxon>Pseudomonadati</taxon>
        <taxon>Pseudomonadota</taxon>
        <taxon>Alphaproteobacteria</taxon>
        <taxon>Sphingomonadales</taxon>
        <taxon>Sphingomonadaceae</taxon>
        <taxon>Sphingomonas</taxon>
    </lineage>
</organism>
<dbReference type="InterPro" id="IPR011335">
    <property type="entry name" value="Restrct_endonuc-II-like"/>
</dbReference>
<evidence type="ECO:0000313" key="3">
    <source>
        <dbReference type="Proteomes" id="UP000253918"/>
    </source>
</evidence>
<dbReference type="EMBL" id="QQNB01000001">
    <property type="protein sequence ID" value="RDE06521.1"/>
    <property type="molecule type" value="Genomic_DNA"/>
</dbReference>
<dbReference type="RefSeq" id="WP_114686105.1">
    <property type="nucleotide sequence ID" value="NZ_QQNB01000001.1"/>
</dbReference>
<sequence length="190" mass="20454">MIEAVPLTTEPLPVKLRVEDYLTLDRLGSLDAYARTELIDGRIVYTNVRHKPRARITSRLALVLGNALLESASGLEALIGGSVAMPPHDVPVPDIAITNEPEGTGLIPLDSLALVVEVADATLRHDLGRKQAVYARAGVPEYWVVDVNAGVIHQMWAPSVENYAERRQIAFGERLDAATVAGLCVDTGGL</sequence>
<dbReference type="PANTHER" id="PTHR35400:SF1">
    <property type="entry name" value="SLR1083 PROTEIN"/>
    <property type="match status" value="1"/>
</dbReference>
<name>A0A369W379_9SPHN</name>
<comment type="caution">
    <text evidence="2">The sequence shown here is derived from an EMBL/GenBank/DDBJ whole genome shotgun (WGS) entry which is preliminary data.</text>
</comment>
<reference evidence="2 3" key="1">
    <citation type="submission" date="2018-07" db="EMBL/GenBank/DDBJ databases">
        <title>a novel species of Sphingomonas isolated from the rhizosphere soil of Araceae plant.</title>
        <authorList>
            <person name="Zhiyong W."/>
            <person name="Qinglan Z."/>
            <person name="Zhiwei F."/>
            <person name="Ding X."/>
            <person name="Gejiao W."/>
            <person name="Shixue Z."/>
        </authorList>
    </citation>
    <scope>NUCLEOTIDE SEQUENCE [LARGE SCALE GENOMIC DNA]</scope>
    <source>
        <strain evidence="2 3">WZY 27</strain>
    </source>
</reference>
<gene>
    <name evidence="2" type="ORF">DVW87_02075</name>
</gene>
<dbReference type="Pfam" id="PF05685">
    <property type="entry name" value="Uma2"/>
    <property type="match status" value="1"/>
</dbReference>
<evidence type="ECO:0000313" key="2">
    <source>
        <dbReference type="EMBL" id="RDE06521.1"/>
    </source>
</evidence>
<dbReference type="PANTHER" id="PTHR35400">
    <property type="entry name" value="SLR1083 PROTEIN"/>
    <property type="match status" value="1"/>
</dbReference>
<keyword evidence="2" id="KW-0540">Nuclease</keyword>
<evidence type="ECO:0000259" key="1">
    <source>
        <dbReference type="Pfam" id="PF05685"/>
    </source>
</evidence>
<dbReference type="OrthoDB" id="196625at2"/>
<dbReference type="Gene3D" id="3.90.1570.10">
    <property type="entry name" value="tt1808, chain A"/>
    <property type="match status" value="1"/>
</dbReference>
<keyword evidence="3" id="KW-1185">Reference proteome</keyword>
<dbReference type="InterPro" id="IPR008538">
    <property type="entry name" value="Uma2"/>
</dbReference>
<dbReference type="InterPro" id="IPR012296">
    <property type="entry name" value="Nuclease_put_TT1808"/>
</dbReference>
<dbReference type="GO" id="GO:0004519">
    <property type="term" value="F:endonuclease activity"/>
    <property type="evidence" value="ECO:0007669"/>
    <property type="project" value="UniProtKB-KW"/>
</dbReference>
<dbReference type="AlphaFoldDB" id="A0A369W379"/>
<keyword evidence="2" id="KW-0255">Endonuclease</keyword>
<dbReference type="Proteomes" id="UP000253918">
    <property type="component" value="Unassembled WGS sequence"/>
</dbReference>
<dbReference type="SUPFAM" id="SSF52980">
    <property type="entry name" value="Restriction endonuclease-like"/>
    <property type="match status" value="1"/>
</dbReference>
<dbReference type="CDD" id="cd06260">
    <property type="entry name" value="DUF820-like"/>
    <property type="match status" value="1"/>
</dbReference>
<proteinExistence type="predicted"/>
<accession>A0A369W379</accession>
<keyword evidence="2" id="KW-0378">Hydrolase</keyword>
<protein>
    <submittedName>
        <fullName evidence="2">Uma2 family endonuclease</fullName>
    </submittedName>
</protein>
<feature type="domain" description="Putative restriction endonuclease" evidence="1">
    <location>
        <begin position="19"/>
        <end position="183"/>
    </location>
</feature>